<organism evidence="1">
    <name type="scientific">virus sp. ctrcb4</name>
    <dbReference type="NCBI Taxonomy" id="2825824"/>
    <lineage>
        <taxon>Viruses</taxon>
    </lineage>
</organism>
<evidence type="ECO:0000313" key="1">
    <source>
        <dbReference type="EMBL" id="DAE33060.1"/>
    </source>
</evidence>
<protein>
    <submittedName>
        <fullName evidence="1">Uncharacterized protein</fullName>
    </submittedName>
</protein>
<dbReference type="EMBL" id="BK059132">
    <property type="protein sequence ID" value="DAE33060.1"/>
    <property type="molecule type" value="Genomic_DNA"/>
</dbReference>
<sequence>MFQSLRPNNQVFILHKDRAVLETGSVVSVSTPMPKYPVQPMFGQPQEMVVDIVVKVNNQDITYQKIPANLDIADFNNSNIVLSDNREAMNSEISSLKQKSIAIINSIDFHKEMISNCDKILSELNPEFAEKQQQQLEINSLKTQMGEMAKSITELMSMNKKLISQLNKE</sequence>
<proteinExistence type="predicted"/>
<reference evidence="1" key="1">
    <citation type="journal article" date="2021" name="Proc. Natl. Acad. Sci. U.S.A.">
        <title>A Catalog of Tens of Thousands of Viruses from Human Metagenomes Reveals Hidden Associations with Chronic Diseases.</title>
        <authorList>
            <person name="Tisza M.J."/>
            <person name="Buck C.B."/>
        </authorList>
    </citation>
    <scope>NUCLEOTIDE SEQUENCE</scope>
    <source>
        <strain evidence="1">Ctrcb4</strain>
    </source>
</reference>
<name>A0A8S5RPW6_9VIRU</name>
<accession>A0A8S5RPW6</accession>